<accession>A0A7S2PKH2</accession>
<protein>
    <recommendedName>
        <fullName evidence="3">STI1 domain-containing protein</fullName>
    </recommendedName>
</protein>
<dbReference type="AlphaFoldDB" id="A0A7S2PKH2"/>
<reference evidence="2" key="1">
    <citation type="submission" date="2021-01" db="EMBL/GenBank/DDBJ databases">
        <authorList>
            <person name="Corre E."/>
            <person name="Pelletier E."/>
            <person name="Niang G."/>
            <person name="Scheremetjew M."/>
            <person name="Finn R."/>
            <person name="Kale V."/>
            <person name="Holt S."/>
            <person name="Cochrane G."/>
            <person name="Meng A."/>
            <person name="Brown T."/>
            <person name="Cohen L."/>
        </authorList>
    </citation>
    <scope>NUCLEOTIDE SEQUENCE</scope>
    <source>
        <strain evidence="2">SM1012Den-03</strain>
    </source>
</reference>
<feature type="signal peptide" evidence="1">
    <location>
        <begin position="1"/>
        <end position="26"/>
    </location>
</feature>
<keyword evidence="1" id="KW-0732">Signal</keyword>
<dbReference type="PROSITE" id="PS51257">
    <property type="entry name" value="PROKAR_LIPOPROTEIN"/>
    <property type="match status" value="1"/>
</dbReference>
<evidence type="ECO:0000256" key="1">
    <source>
        <dbReference type="SAM" id="SignalP"/>
    </source>
</evidence>
<proteinExistence type="predicted"/>
<evidence type="ECO:0000313" key="2">
    <source>
        <dbReference type="EMBL" id="CAD9602341.1"/>
    </source>
</evidence>
<name>A0A7S2PKH2_9STRA</name>
<sequence>MISRTLKAAGVSSLALLACMPNPSTAQFGVAGNKRKGGAASFEELNKLAAERADGGAAGGMAGLEDMLGDLGGMDLGALMEGLDPNTLQELIAEGMKDPAIQEMMNGMQGAMDELLNMDADELKTQMAEAMNMLTSIDMQQNILDQQEEVLAMMEAQGTATPEEIAEYRANPEKFAEKMSEAFGQMKEIFSDPKALDEVVQMMKGFGELMSDPKGAMSKLGSVLQDALADDEKIEEARLQLLSDPSAAGVANFDSEEMQDILRDPVKWRKSVKEGQQMMMGGGNGGVGMGEL</sequence>
<evidence type="ECO:0008006" key="3">
    <source>
        <dbReference type="Google" id="ProtNLM"/>
    </source>
</evidence>
<organism evidence="2">
    <name type="scientific">Skeletonema marinoi</name>
    <dbReference type="NCBI Taxonomy" id="267567"/>
    <lineage>
        <taxon>Eukaryota</taxon>
        <taxon>Sar</taxon>
        <taxon>Stramenopiles</taxon>
        <taxon>Ochrophyta</taxon>
        <taxon>Bacillariophyta</taxon>
        <taxon>Coscinodiscophyceae</taxon>
        <taxon>Thalassiosirophycidae</taxon>
        <taxon>Thalassiosirales</taxon>
        <taxon>Skeletonemataceae</taxon>
        <taxon>Skeletonema</taxon>
        <taxon>Skeletonema marinoi-dohrnii complex</taxon>
    </lineage>
</organism>
<gene>
    <name evidence="2" type="ORF">SMAR0320_LOCUS10787</name>
</gene>
<feature type="chain" id="PRO_5031012311" description="STI1 domain-containing protein" evidence="1">
    <location>
        <begin position="27"/>
        <end position="292"/>
    </location>
</feature>
<dbReference type="EMBL" id="HBGZ01015130">
    <property type="protein sequence ID" value="CAD9602341.1"/>
    <property type="molecule type" value="Transcribed_RNA"/>
</dbReference>